<dbReference type="AlphaFoldDB" id="A0A183DJB1"/>
<dbReference type="WBParaSite" id="GPUH_0000881201-mRNA-1">
    <property type="protein sequence ID" value="GPUH_0000881201-mRNA-1"/>
    <property type="gene ID" value="GPUH_0000881201"/>
</dbReference>
<name>A0A183DJB1_9BILA</name>
<protein>
    <submittedName>
        <fullName evidence="1">DUF1794 domain-containing protein</fullName>
    </submittedName>
</protein>
<accession>A0A183DJB1</accession>
<dbReference type="InterPro" id="IPR012674">
    <property type="entry name" value="Calycin"/>
</dbReference>
<organism evidence="1">
    <name type="scientific">Gongylonema pulchrum</name>
    <dbReference type="NCBI Taxonomy" id="637853"/>
    <lineage>
        <taxon>Eukaryota</taxon>
        <taxon>Metazoa</taxon>
        <taxon>Ecdysozoa</taxon>
        <taxon>Nematoda</taxon>
        <taxon>Chromadorea</taxon>
        <taxon>Rhabditida</taxon>
        <taxon>Spirurina</taxon>
        <taxon>Spiruromorpha</taxon>
        <taxon>Spiruroidea</taxon>
        <taxon>Gongylonematidae</taxon>
        <taxon>Gongylonema</taxon>
    </lineage>
</organism>
<dbReference type="Gene3D" id="2.40.128.20">
    <property type="match status" value="1"/>
</dbReference>
<proteinExistence type="predicted"/>
<dbReference type="SUPFAM" id="SSF50814">
    <property type="entry name" value="Lipocalins"/>
    <property type="match status" value="1"/>
</dbReference>
<reference evidence="1" key="1">
    <citation type="submission" date="2016-06" db="UniProtKB">
        <authorList>
            <consortium name="WormBaseParasite"/>
        </authorList>
    </citation>
    <scope>IDENTIFICATION</scope>
</reference>
<evidence type="ECO:0000313" key="1">
    <source>
        <dbReference type="WBParaSite" id="GPUH_0000881201-mRNA-1"/>
    </source>
</evidence>
<sequence>LEPLQFMVGQWHSIASKGLRYPTDMNSSGYEELLDVMPAQVPMFGTPSLNFTQVFQSLFVTGFSKSGYLGKFS</sequence>